<reference evidence="1 2" key="1">
    <citation type="journal article" date="2016" name="Nat. Commun.">
        <title>Thousands of microbial genomes shed light on interconnected biogeochemical processes in an aquifer system.</title>
        <authorList>
            <person name="Anantharaman K."/>
            <person name="Brown C.T."/>
            <person name="Hug L.A."/>
            <person name="Sharon I."/>
            <person name="Castelle C.J."/>
            <person name="Probst A.J."/>
            <person name="Thomas B.C."/>
            <person name="Singh A."/>
            <person name="Wilkins M.J."/>
            <person name="Karaoz U."/>
            <person name="Brodie E.L."/>
            <person name="Williams K.H."/>
            <person name="Hubbard S.S."/>
            <person name="Banfield J.F."/>
        </authorList>
    </citation>
    <scope>NUCLEOTIDE SEQUENCE [LARGE SCALE GENOMIC DNA]</scope>
</reference>
<evidence type="ECO:0000313" key="2">
    <source>
        <dbReference type="Proteomes" id="UP000178681"/>
    </source>
</evidence>
<name>A0A1F5YZI2_9BACT</name>
<gene>
    <name evidence="1" type="ORF">A2872_00620</name>
</gene>
<proteinExistence type="predicted"/>
<accession>A0A1F5YZI2</accession>
<protein>
    <submittedName>
        <fullName evidence="1">Uncharacterized protein</fullName>
    </submittedName>
</protein>
<dbReference type="STRING" id="1798377.A2872_00620"/>
<dbReference type="AlphaFoldDB" id="A0A1F5YZI2"/>
<dbReference type="EMBL" id="MFJG01000032">
    <property type="protein sequence ID" value="OGG05609.1"/>
    <property type="molecule type" value="Genomic_DNA"/>
</dbReference>
<dbReference type="Proteomes" id="UP000178681">
    <property type="component" value="Unassembled WGS sequence"/>
</dbReference>
<comment type="caution">
    <text evidence="1">The sequence shown here is derived from an EMBL/GenBank/DDBJ whole genome shotgun (WGS) entry which is preliminary data.</text>
</comment>
<evidence type="ECO:0000313" key="1">
    <source>
        <dbReference type="EMBL" id="OGG05609.1"/>
    </source>
</evidence>
<sequence length="133" mass="14683">MEKRFLQYDSHPLVTAGLLSTLSKIIPPSSHVRATTVTTTDNLISFMIKTRGSGLNAVVIGIESSSPDPEDNPGLYGAMLYLSMNFKPPAILYSPVDPKLKQDYYFVKRDDGLLALATTVRFLLNLPDNSSYQ</sequence>
<organism evidence="1 2">
    <name type="scientific">Candidatus Gottesmanbacteria bacterium RIFCSPHIGHO2_01_FULL_42_12</name>
    <dbReference type="NCBI Taxonomy" id="1798377"/>
    <lineage>
        <taxon>Bacteria</taxon>
        <taxon>Candidatus Gottesmaniibacteriota</taxon>
    </lineage>
</organism>